<dbReference type="RefSeq" id="WP_284053008.1">
    <property type="nucleotide sequence ID" value="NZ_JAGRQC010000001.1"/>
</dbReference>
<evidence type="ECO:0000313" key="1">
    <source>
        <dbReference type="EMBL" id="MBR0551743.1"/>
    </source>
</evidence>
<dbReference type="Proteomes" id="UP000676996">
    <property type="component" value="Unassembled WGS sequence"/>
</dbReference>
<name>A0A8T4IBE6_9SPHN</name>
<gene>
    <name evidence="1" type="ORF">J7S20_04405</name>
</gene>
<sequence length="78" mass="8520">MNRPTLCLRFGRELRHTITIQREAFGSEIDVRVSPSPEGVGHDRGFRCVCAARAYARGFGSATGWPVVDLTLDGDKAA</sequence>
<dbReference type="EMBL" id="JAGRQC010000001">
    <property type="protein sequence ID" value="MBR0551743.1"/>
    <property type="molecule type" value="Genomic_DNA"/>
</dbReference>
<organism evidence="1 2">
    <name type="scientific">Stakelama marina</name>
    <dbReference type="NCBI Taxonomy" id="2826939"/>
    <lineage>
        <taxon>Bacteria</taxon>
        <taxon>Pseudomonadati</taxon>
        <taxon>Pseudomonadota</taxon>
        <taxon>Alphaproteobacteria</taxon>
        <taxon>Sphingomonadales</taxon>
        <taxon>Sphingomonadaceae</taxon>
        <taxon>Stakelama</taxon>
    </lineage>
</organism>
<dbReference type="AlphaFoldDB" id="A0A8T4IBE6"/>
<accession>A0A8T4IBE6</accession>
<comment type="caution">
    <text evidence="1">The sequence shown here is derived from an EMBL/GenBank/DDBJ whole genome shotgun (WGS) entry which is preliminary data.</text>
</comment>
<evidence type="ECO:0000313" key="2">
    <source>
        <dbReference type="Proteomes" id="UP000676996"/>
    </source>
</evidence>
<proteinExistence type="predicted"/>
<keyword evidence="2" id="KW-1185">Reference proteome</keyword>
<reference evidence="1" key="1">
    <citation type="submission" date="2021-04" db="EMBL/GenBank/DDBJ databases">
        <title>Ouciella asimina sp. nov., isolated from the surface seawater in the hydrothermal field of Okinawa Trough.</title>
        <authorList>
            <person name="Shuang W."/>
        </authorList>
    </citation>
    <scope>NUCLEOTIDE SEQUENCE</scope>
    <source>
        <strain evidence="1">LXI357</strain>
    </source>
</reference>
<protein>
    <submittedName>
        <fullName evidence="1">Uncharacterized protein</fullName>
    </submittedName>
</protein>